<proteinExistence type="predicted"/>
<dbReference type="CDD" id="cd07185">
    <property type="entry name" value="OmpA_C-like"/>
    <property type="match status" value="1"/>
</dbReference>
<feature type="chain" id="PRO_5016034504" evidence="2">
    <location>
        <begin position="27"/>
        <end position="131"/>
    </location>
</feature>
<dbReference type="PANTHER" id="PTHR30329">
    <property type="entry name" value="STATOR ELEMENT OF FLAGELLAR MOTOR COMPLEX"/>
    <property type="match status" value="1"/>
</dbReference>
<dbReference type="AlphaFoldDB" id="A0A2W7HYA4"/>
<dbReference type="GO" id="GO:0016020">
    <property type="term" value="C:membrane"/>
    <property type="evidence" value="ECO:0007669"/>
    <property type="project" value="UniProtKB-UniRule"/>
</dbReference>
<evidence type="ECO:0000313" key="5">
    <source>
        <dbReference type="Proteomes" id="UP000249688"/>
    </source>
</evidence>
<dbReference type="Pfam" id="PF00691">
    <property type="entry name" value="OmpA"/>
    <property type="match status" value="1"/>
</dbReference>
<comment type="caution">
    <text evidence="4">The sequence shown here is derived from an EMBL/GenBank/DDBJ whole genome shotgun (WGS) entry which is preliminary data.</text>
</comment>
<keyword evidence="1" id="KW-0472">Membrane</keyword>
<sequence>MRRSLLLSLACLPLLAGCALFRGNLADQPPRIVFYTPDSAELDAQAKLIVGDAADLAGNYPTAPVSVLGFADPDGTTAENRALSARRAEVVATELRRLGVAPSRITVRPRGEVSFDAVPLESRRVEIRVGQ</sequence>
<dbReference type="PROSITE" id="PS51257">
    <property type="entry name" value="PROKAR_LIPOPROTEIN"/>
    <property type="match status" value="1"/>
</dbReference>
<dbReference type="InterPro" id="IPR050330">
    <property type="entry name" value="Bact_OuterMem_StrucFunc"/>
</dbReference>
<dbReference type="InterPro" id="IPR036737">
    <property type="entry name" value="OmpA-like_sf"/>
</dbReference>
<dbReference type="EMBL" id="QKYU01000044">
    <property type="protein sequence ID" value="PZW37658.1"/>
    <property type="molecule type" value="Genomic_DNA"/>
</dbReference>
<dbReference type="PROSITE" id="PS51123">
    <property type="entry name" value="OMPA_2"/>
    <property type="match status" value="1"/>
</dbReference>
<dbReference type="RefSeq" id="WP_111400543.1">
    <property type="nucleotide sequence ID" value="NZ_QKYU01000044.1"/>
</dbReference>
<evidence type="ECO:0000256" key="1">
    <source>
        <dbReference type="PROSITE-ProRule" id="PRU00473"/>
    </source>
</evidence>
<dbReference type="Gene3D" id="3.30.1330.60">
    <property type="entry name" value="OmpA-like domain"/>
    <property type="match status" value="1"/>
</dbReference>
<gene>
    <name evidence="4" type="ORF">C8P66_14421</name>
</gene>
<evidence type="ECO:0000313" key="4">
    <source>
        <dbReference type="EMBL" id="PZW37658.1"/>
    </source>
</evidence>
<name>A0A2W7HYA4_9PROT</name>
<keyword evidence="2" id="KW-0732">Signal</keyword>
<accession>A0A2W7HYA4</accession>
<dbReference type="OrthoDB" id="7273828at2"/>
<evidence type="ECO:0000259" key="3">
    <source>
        <dbReference type="PROSITE" id="PS51123"/>
    </source>
</evidence>
<feature type="signal peptide" evidence="2">
    <location>
        <begin position="1"/>
        <end position="26"/>
    </location>
</feature>
<keyword evidence="5" id="KW-1185">Reference proteome</keyword>
<dbReference type="PANTHER" id="PTHR30329:SF21">
    <property type="entry name" value="LIPOPROTEIN YIAD-RELATED"/>
    <property type="match status" value="1"/>
</dbReference>
<evidence type="ECO:0000256" key="2">
    <source>
        <dbReference type="SAM" id="SignalP"/>
    </source>
</evidence>
<organism evidence="4 5">
    <name type="scientific">Humitalea rosea</name>
    <dbReference type="NCBI Taxonomy" id="990373"/>
    <lineage>
        <taxon>Bacteria</taxon>
        <taxon>Pseudomonadati</taxon>
        <taxon>Pseudomonadota</taxon>
        <taxon>Alphaproteobacteria</taxon>
        <taxon>Acetobacterales</taxon>
        <taxon>Roseomonadaceae</taxon>
        <taxon>Humitalea</taxon>
    </lineage>
</organism>
<feature type="domain" description="OmpA-like" evidence="3">
    <location>
        <begin position="22"/>
        <end position="131"/>
    </location>
</feature>
<dbReference type="InterPro" id="IPR006665">
    <property type="entry name" value="OmpA-like"/>
</dbReference>
<dbReference type="Proteomes" id="UP000249688">
    <property type="component" value="Unassembled WGS sequence"/>
</dbReference>
<reference evidence="4 5" key="1">
    <citation type="submission" date="2018-06" db="EMBL/GenBank/DDBJ databases">
        <title>Genomic Encyclopedia of Archaeal and Bacterial Type Strains, Phase II (KMG-II): from individual species to whole genera.</title>
        <authorList>
            <person name="Goeker M."/>
        </authorList>
    </citation>
    <scope>NUCLEOTIDE SEQUENCE [LARGE SCALE GENOMIC DNA]</scope>
    <source>
        <strain evidence="4 5">DSM 24525</strain>
    </source>
</reference>
<protein>
    <submittedName>
        <fullName evidence="4">OmpA family protein</fullName>
    </submittedName>
</protein>
<dbReference type="SUPFAM" id="SSF103088">
    <property type="entry name" value="OmpA-like"/>
    <property type="match status" value="1"/>
</dbReference>